<reference evidence="2 3" key="1">
    <citation type="journal article" date="2020" name="Cell">
        <title>Large-Scale Comparative Analyses of Tick Genomes Elucidate Their Genetic Diversity and Vector Capacities.</title>
        <authorList>
            <consortium name="Tick Genome and Microbiome Consortium (TIGMIC)"/>
            <person name="Jia N."/>
            <person name="Wang J."/>
            <person name="Shi W."/>
            <person name="Du L."/>
            <person name="Sun Y."/>
            <person name="Zhan W."/>
            <person name="Jiang J.F."/>
            <person name="Wang Q."/>
            <person name="Zhang B."/>
            <person name="Ji P."/>
            <person name="Bell-Sakyi L."/>
            <person name="Cui X.M."/>
            <person name="Yuan T.T."/>
            <person name="Jiang B.G."/>
            <person name="Yang W.F."/>
            <person name="Lam T.T."/>
            <person name="Chang Q.C."/>
            <person name="Ding S.J."/>
            <person name="Wang X.J."/>
            <person name="Zhu J.G."/>
            <person name="Ruan X.D."/>
            <person name="Zhao L."/>
            <person name="Wei J.T."/>
            <person name="Ye R.Z."/>
            <person name="Que T.C."/>
            <person name="Du C.H."/>
            <person name="Zhou Y.H."/>
            <person name="Cheng J.X."/>
            <person name="Dai P.F."/>
            <person name="Guo W.B."/>
            <person name="Han X.H."/>
            <person name="Huang E.J."/>
            <person name="Li L.F."/>
            <person name="Wei W."/>
            <person name="Gao Y.C."/>
            <person name="Liu J.Z."/>
            <person name="Shao H.Z."/>
            <person name="Wang X."/>
            <person name="Wang C.C."/>
            <person name="Yang T.C."/>
            <person name="Huo Q.B."/>
            <person name="Li W."/>
            <person name="Chen H.Y."/>
            <person name="Chen S.E."/>
            <person name="Zhou L.G."/>
            <person name="Ni X.B."/>
            <person name="Tian J.H."/>
            <person name="Sheng Y."/>
            <person name="Liu T."/>
            <person name="Pan Y.S."/>
            <person name="Xia L.Y."/>
            <person name="Li J."/>
            <person name="Zhao F."/>
            <person name="Cao W.C."/>
        </authorList>
    </citation>
    <scope>NUCLEOTIDE SEQUENCE [LARGE SCALE GENOMIC DNA]</scope>
    <source>
        <strain evidence="2">HaeL-2018</strain>
    </source>
</reference>
<organism evidence="2 3">
    <name type="scientific">Haemaphysalis longicornis</name>
    <name type="common">Bush tick</name>
    <dbReference type="NCBI Taxonomy" id="44386"/>
    <lineage>
        <taxon>Eukaryota</taxon>
        <taxon>Metazoa</taxon>
        <taxon>Ecdysozoa</taxon>
        <taxon>Arthropoda</taxon>
        <taxon>Chelicerata</taxon>
        <taxon>Arachnida</taxon>
        <taxon>Acari</taxon>
        <taxon>Parasitiformes</taxon>
        <taxon>Ixodida</taxon>
        <taxon>Ixodoidea</taxon>
        <taxon>Ixodidae</taxon>
        <taxon>Haemaphysalinae</taxon>
        <taxon>Haemaphysalis</taxon>
    </lineage>
</organism>
<sequence>MGLPPAASLNAGDDGEADDEEKGPTNAVDVEQLIFLIAPAKRRTRAAQAARLVVEISNSIKQVAACVREETGLGQFGLAKACLVRESSGLVGVHRWCCRLAVVSTL</sequence>
<dbReference type="VEuPathDB" id="VectorBase:HLOH_064225"/>
<comment type="caution">
    <text evidence="2">The sequence shown here is derived from an EMBL/GenBank/DDBJ whole genome shotgun (WGS) entry which is preliminary data.</text>
</comment>
<name>A0A9J6FHX8_HAELO</name>
<dbReference type="EMBL" id="JABSTR010000001">
    <property type="protein sequence ID" value="KAH9362629.1"/>
    <property type="molecule type" value="Genomic_DNA"/>
</dbReference>
<dbReference type="Proteomes" id="UP000821853">
    <property type="component" value="Chromosome 1"/>
</dbReference>
<protein>
    <submittedName>
        <fullName evidence="2">Uncharacterized protein</fullName>
    </submittedName>
</protein>
<accession>A0A9J6FHX8</accession>
<evidence type="ECO:0000256" key="1">
    <source>
        <dbReference type="SAM" id="MobiDB-lite"/>
    </source>
</evidence>
<proteinExistence type="predicted"/>
<keyword evidence="3" id="KW-1185">Reference proteome</keyword>
<dbReference type="AlphaFoldDB" id="A0A9J6FHX8"/>
<feature type="region of interest" description="Disordered" evidence="1">
    <location>
        <begin position="1"/>
        <end position="26"/>
    </location>
</feature>
<evidence type="ECO:0000313" key="2">
    <source>
        <dbReference type="EMBL" id="KAH9362629.1"/>
    </source>
</evidence>
<gene>
    <name evidence="2" type="ORF">HPB48_001274</name>
</gene>
<evidence type="ECO:0000313" key="3">
    <source>
        <dbReference type="Proteomes" id="UP000821853"/>
    </source>
</evidence>